<dbReference type="STRING" id="244447.ENSCSEP00000019181"/>
<dbReference type="PROSITE" id="PS50913">
    <property type="entry name" value="GRIP"/>
    <property type="match status" value="1"/>
</dbReference>
<proteinExistence type="predicted"/>
<feature type="coiled-coil region" evidence="1">
    <location>
        <begin position="1073"/>
        <end position="1260"/>
    </location>
</feature>
<organism evidence="4 5">
    <name type="scientific">Cynoglossus semilaevis</name>
    <name type="common">Tongue sole</name>
    <dbReference type="NCBI Taxonomy" id="244447"/>
    <lineage>
        <taxon>Eukaryota</taxon>
        <taxon>Metazoa</taxon>
        <taxon>Chordata</taxon>
        <taxon>Craniata</taxon>
        <taxon>Vertebrata</taxon>
        <taxon>Euteleostomi</taxon>
        <taxon>Actinopterygii</taxon>
        <taxon>Neopterygii</taxon>
        <taxon>Teleostei</taxon>
        <taxon>Neoteleostei</taxon>
        <taxon>Acanthomorphata</taxon>
        <taxon>Carangaria</taxon>
        <taxon>Pleuronectiformes</taxon>
        <taxon>Pleuronectoidei</taxon>
        <taxon>Cynoglossidae</taxon>
        <taxon>Cynoglossinae</taxon>
        <taxon>Cynoglossus</taxon>
    </lineage>
</organism>
<feature type="coiled-coil region" evidence="1">
    <location>
        <begin position="1347"/>
        <end position="1477"/>
    </location>
</feature>
<feature type="region of interest" description="Disordered" evidence="2">
    <location>
        <begin position="849"/>
        <end position="874"/>
    </location>
</feature>
<feature type="compositionally biased region" description="Polar residues" evidence="2">
    <location>
        <begin position="35"/>
        <end position="47"/>
    </location>
</feature>
<dbReference type="InterPro" id="IPR000237">
    <property type="entry name" value="GRIP_dom"/>
</dbReference>
<feature type="compositionally biased region" description="Basic and acidic residues" evidence="2">
    <location>
        <begin position="945"/>
        <end position="981"/>
    </location>
</feature>
<feature type="region of interest" description="Disordered" evidence="2">
    <location>
        <begin position="135"/>
        <end position="194"/>
    </location>
</feature>
<reference evidence="4" key="2">
    <citation type="submission" date="2025-08" db="UniProtKB">
        <authorList>
            <consortium name="Ensembl"/>
        </authorList>
    </citation>
    <scope>IDENTIFICATION</scope>
</reference>
<feature type="coiled-coil region" evidence="1">
    <location>
        <begin position="345"/>
        <end position="529"/>
    </location>
</feature>
<keyword evidence="1" id="KW-0175">Coiled coil</keyword>
<dbReference type="Pfam" id="PF01465">
    <property type="entry name" value="GRIP"/>
    <property type="match status" value="1"/>
</dbReference>
<dbReference type="OrthoDB" id="28818at2759"/>
<evidence type="ECO:0000256" key="2">
    <source>
        <dbReference type="SAM" id="MobiDB-lite"/>
    </source>
</evidence>
<feature type="region of interest" description="Disordered" evidence="2">
    <location>
        <begin position="75"/>
        <end position="118"/>
    </location>
</feature>
<dbReference type="InParanoid" id="A0A3P8W0Q4"/>
<feature type="coiled-coil region" evidence="1">
    <location>
        <begin position="1969"/>
        <end position="2054"/>
    </location>
</feature>
<dbReference type="Gene3D" id="1.20.5.1160">
    <property type="entry name" value="Vasodilator-stimulated phosphoprotein"/>
    <property type="match status" value="1"/>
</dbReference>
<feature type="domain" description="GRIP" evidence="3">
    <location>
        <begin position="2093"/>
        <end position="2140"/>
    </location>
</feature>
<evidence type="ECO:0000313" key="4">
    <source>
        <dbReference type="Ensembl" id="ENSCSEP00000019181.1"/>
    </source>
</evidence>
<feature type="coiled-coil region" evidence="1">
    <location>
        <begin position="1773"/>
        <end position="1828"/>
    </location>
</feature>
<dbReference type="Proteomes" id="UP000265120">
    <property type="component" value="Chromosome 12"/>
</dbReference>
<feature type="coiled-coil region" evidence="1">
    <location>
        <begin position="247"/>
        <end position="274"/>
    </location>
</feature>
<evidence type="ECO:0000259" key="3">
    <source>
        <dbReference type="PROSITE" id="PS50913"/>
    </source>
</evidence>
<feature type="coiled-coil region" evidence="1">
    <location>
        <begin position="1531"/>
        <end position="1572"/>
    </location>
</feature>
<dbReference type="GO" id="GO:0005794">
    <property type="term" value="C:Golgi apparatus"/>
    <property type="evidence" value="ECO:0007669"/>
    <property type="project" value="TreeGrafter"/>
</dbReference>
<feature type="coiled-coil region" evidence="1">
    <location>
        <begin position="561"/>
        <end position="734"/>
    </location>
</feature>
<feature type="region of interest" description="Disordered" evidence="2">
    <location>
        <begin position="912"/>
        <end position="993"/>
    </location>
</feature>
<dbReference type="SMART" id="SM00755">
    <property type="entry name" value="Grip"/>
    <property type="match status" value="1"/>
</dbReference>
<reference evidence="4 5" key="1">
    <citation type="journal article" date="2014" name="Nat. Genet.">
        <title>Whole-genome sequence of a flatfish provides insights into ZW sex chromosome evolution and adaptation to a benthic lifestyle.</title>
        <authorList>
            <person name="Chen S."/>
            <person name="Zhang G."/>
            <person name="Shao C."/>
            <person name="Huang Q."/>
            <person name="Liu G."/>
            <person name="Zhang P."/>
            <person name="Song W."/>
            <person name="An N."/>
            <person name="Chalopin D."/>
            <person name="Volff J.N."/>
            <person name="Hong Y."/>
            <person name="Li Q."/>
            <person name="Sha Z."/>
            <person name="Zhou H."/>
            <person name="Xie M."/>
            <person name="Yu Q."/>
            <person name="Liu Y."/>
            <person name="Xiang H."/>
            <person name="Wang N."/>
            <person name="Wu K."/>
            <person name="Yang C."/>
            <person name="Zhou Q."/>
            <person name="Liao X."/>
            <person name="Yang L."/>
            <person name="Hu Q."/>
            <person name="Zhang J."/>
            <person name="Meng L."/>
            <person name="Jin L."/>
            <person name="Tian Y."/>
            <person name="Lian J."/>
            <person name="Yang J."/>
            <person name="Miao G."/>
            <person name="Liu S."/>
            <person name="Liang Z."/>
            <person name="Yan F."/>
            <person name="Li Y."/>
            <person name="Sun B."/>
            <person name="Zhang H."/>
            <person name="Zhang J."/>
            <person name="Zhu Y."/>
            <person name="Du M."/>
            <person name="Zhao Y."/>
            <person name="Schartl M."/>
            <person name="Tang Q."/>
            <person name="Wang J."/>
        </authorList>
    </citation>
    <scope>NUCLEOTIDE SEQUENCE</scope>
</reference>
<evidence type="ECO:0000256" key="1">
    <source>
        <dbReference type="SAM" id="Coils"/>
    </source>
</evidence>
<evidence type="ECO:0000313" key="5">
    <source>
        <dbReference type="Proteomes" id="UP000265120"/>
    </source>
</evidence>
<dbReference type="Ensembl" id="ENSCSET00000019416.1">
    <property type="protein sequence ID" value="ENSCSEP00000019181.1"/>
    <property type="gene ID" value="ENSCSEG00000012284.1"/>
</dbReference>
<dbReference type="GeneTree" id="ENSGT00730000111139"/>
<dbReference type="Gene3D" id="1.10.220.60">
    <property type="entry name" value="GRIP domain"/>
    <property type="match status" value="1"/>
</dbReference>
<feature type="region of interest" description="Disordered" evidence="2">
    <location>
        <begin position="299"/>
        <end position="342"/>
    </location>
</feature>
<feature type="coiled-coil region" evidence="1">
    <location>
        <begin position="1870"/>
        <end position="1927"/>
    </location>
</feature>
<feature type="coiled-coil region" evidence="1">
    <location>
        <begin position="1602"/>
        <end position="1740"/>
    </location>
</feature>
<dbReference type="GeneID" id="103387565"/>
<feature type="compositionally biased region" description="Polar residues" evidence="2">
    <location>
        <begin position="12"/>
        <end position="24"/>
    </location>
</feature>
<dbReference type="CTD" id="2803"/>
<dbReference type="SUPFAM" id="SSF101283">
    <property type="entry name" value="GRIP domain"/>
    <property type="match status" value="1"/>
</dbReference>
<feature type="region of interest" description="Disordered" evidence="2">
    <location>
        <begin position="1"/>
        <end position="49"/>
    </location>
</feature>
<dbReference type="GO" id="GO:0048193">
    <property type="term" value="P:Golgi vesicle transport"/>
    <property type="evidence" value="ECO:0007669"/>
    <property type="project" value="TreeGrafter"/>
</dbReference>
<protein>
    <submittedName>
        <fullName evidence="4">Golgin A4</fullName>
    </submittedName>
</protein>
<feature type="compositionally biased region" description="Low complexity" evidence="2">
    <location>
        <begin position="83"/>
        <end position="98"/>
    </location>
</feature>
<reference evidence="4" key="3">
    <citation type="submission" date="2025-09" db="UniProtKB">
        <authorList>
            <consortium name="Ensembl"/>
        </authorList>
    </citation>
    <scope>IDENTIFICATION</scope>
</reference>
<dbReference type="PANTHER" id="PTHR19327">
    <property type="entry name" value="GOLGIN"/>
    <property type="match status" value="1"/>
</dbReference>
<keyword evidence="5" id="KW-1185">Reference proteome</keyword>
<dbReference type="RefSeq" id="XP_016892839.1">
    <property type="nucleotide sequence ID" value="XM_017037350.2"/>
</dbReference>
<dbReference type="GO" id="GO:0031267">
    <property type="term" value="F:small GTPase binding"/>
    <property type="evidence" value="ECO:0007669"/>
    <property type="project" value="TreeGrafter"/>
</dbReference>
<accession>A0A3P8W0Q4</accession>
<name>A0A3P8W0Q4_CYNSE</name>
<feature type="compositionally biased region" description="Basic and acidic residues" evidence="2">
    <location>
        <begin position="912"/>
        <end position="937"/>
    </location>
</feature>
<dbReference type="PANTHER" id="PTHR19327:SF0">
    <property type="entry name" value="GOLGIN SUBFAMILY A MEMBER 4"/>
    <property type="match status" value="1"/>
</dbReference>
<sequence length="2150" mass="248380">MFKKLKQKINEEQSPQRNAQSPLQAQGGPTDRRSSQTALFPQDGSPSTDREVLAGMIAEPAFLSEYTIFALDHSKQPKTAQVASVGASRGPSRSPRGSINGEGSPLPHKEEPHSFAQKLQLKVPSMESLIRVGASRAENLFRSPSKENLVRSPSRDSLTPVGENDSPATPTYDPSSDIESEAEEPPGSADSLSKEQLLHRLNQVERSLGKYRGKYSELVTTYRTVQRDKEKTQAILSQSQDKALRRIGELREELQMDQQAKKHLQEEFDAALEEKDQMITVLQTQVVLLKKRVKVGPGALLPEEETSQSENNDNSSSATQSPSKDQGFEAEVTEGEGNSDPSKLLEALQKRVKRQENLLQKCKEVMRTHKERSTQLGSENETLQEQLQERLQELEKMKELHTTEKTKLITQLGDAKNLIEQLEQDKGMVIAETKRQMHETLEMKEEEIAQLRSRLQQATAQKEELQEQKEKAEKSAFEELERALGVAQKAEEARKQLQVQLEEQIKNIEMASEQERKLLQQELTRVKQEVVTIMKKSSEETLALLEKDHAEALAAKEAELIDRVRKAVDQCKEEFAQSAKEREQQFALALEDAELQKTALKMEADNKVKETQLELETARTRILELQSSLENISDDGSSVAQELSRQLDELKVRHGEQMSALEGKHQELLEEHKNTLTQQQEAAIEELKDKHNAEVEKLLKDKELQFQVHVEDMNQKTVEKMDAKQAELEAISSELSEVLVSKRLLEEKLVAAGDAQSVAEKDQDERFQDQVSKHHKELENIKQEHEESLRCLEKSLKDELEALRIVLREKEKDINEHIFQEKTLQEESHSRLQELNAKVKELEQLQQSVSQSQLENESLKETSAESSKLSGELDQCKKQLEDLARELDVVRSDCQQKEKMLQELENQLLETKKELSEKEKEREDAQNNSQQKEKLLEELDQQLQETKKELSEKEKAFTEDLNTKEEEQKRLKKQMDEEKAAHDKKKRIITDLENKLKSQDTKMEKFKVRAKEMQESFKKKLQQNEENMKKELAKKDAVLQQKEQHIQEKILEMAQKSSQGLSTAMSELQVNHKEEVEKLLDAHKHEYEEMERQLTDKFRQQEEENIEKHSVILQEKMQELEDLSQQLSRSREENEQVTCEVKDLKEELAIRETTVQKLQEELNEAAVKLESLSQGEALLKEQMESVERNLNQVMNERNSLQDKLNSVEEESREKLNVLSVKLEETEKYLGELEGSKLKESEELQNRFEETSVLLQAKEAELQQKLVMISSQMESYCKEVQSKVESGSNELYDRVERRLSELGDRLLCSHKKVWHLKNTVLTKVDRVNTLEETLHHYMEENKNLCISLEQMSAQVKAHTEHINALTLEKENLSLSIHEKIKQIEELSEANMVISDNTRTNEAHISGLESIIIDLKSQLESHMKEKEEAIDQLRQQYEEERLQSAARMKETIETLEQERKSALEQADTLRNSFSEYENKAEAKFIQNDNTIVSLQTRVGELEREMCEKNEALQSITATIDNQSISKSEMDQLLSEKEQRVGELTSELETLTSRLGDIQEQLALKTKECEQLTADLTQQHIIRERELVEQLQQVQMQCTQNGNIEQEMAEKLHALEEDNQKCKVELESQREEFERIKEEMIKSKEDTLKASEEKLLAESARKVAELKKKAEQKIGQIKKQLTSQLEEKEQSIKALRMTLEEIKSSETSGRQQIESLEERTSKLEDLIKLKEEQELHLQEILSNEKLENEKSLEEMKSVYEEKLTSFQIEAVQPEQLGVTDLTLQEIEAKLREAEEQNKSLLLEIKHLKDEMQAKDEQLNKHVASIQQLQVEASAKVECSSVQQTKSVMRNDMGNHSPSEEVDGNPLESLTYKLSQVTNEKDKIHKDFNRLQKDIRLLRKEHEQEVEYMKKELLEESEKRLKIELEDVELKHNSTIKQLMREFNTQMALKESELDTAVKEAIAKAQSVEAELITCHREEASQLKKEITQKEDDLHRTVQKYEEIIQSREEEMGDKVWQVQKELEELQAKNQGSSELSVEDLQAQLAKKTTLLSEARLKEQGFVEKIHSLEDKIKCFHRKTVVTHLGSTIKDPVFSDALTEPTEMEYLRKVLFEYMMGRETKTMAKVITSMLKFPPEQAQKVLDKEDSKPVPWLR</sequence>
<feature type="compositionally biased region" description="Polar residues" evidence="2">
    <location>
        <begin position="308"/>
        <end position="324"/>
    </location>
</feature>